<dbReference type="RefSeq" id="WP_071555893.1">
    <property type="nucleotide sequence ID" value="NZ_CP017887.1"/>
</dbReference>
<reference evidence="2" key="1">
    <citation type="submission" date="2016-10" db="EMBL/GenBank/DDBJ databases">
        <title>Pseudomonas frederiksbergensis ERGS4:02 complete genome.</title>
        <authorList>
            <person name="Kumar R."/>
            <person name="Acharya V."/>
            <person name="Singh D."/>
        </authorList>
    </citation>
    <scope>NUCLEOTIDE SEQUENCE [LARGE SCALE GENOMIC DNA]</scope>
    <source>
        <strain evidence="2">ERGS4:02</strain>
        <plasmid evidence="2">unnamed1</plasmid>
    </source>
</reference>
<geneLocation type="plasmid" evidence="1 2">
    <name>unnamed1</name>
</geneLocation>
<dbReference type="GeneID" id="46911935"/>
<name>A0A1J0ET97_9PSED</name>
<keyword evidence="1" id="KW-0614">Plasmid</keyword>
<dbReference type="EMBL" id="CP017887">
    <property type="protein sequence ID" value="APC19386.1"/>
    <property type="molecule type" value="Genomic_DNA"/>
</dbReference>
<accession>A0A1J0ET97</accession>
<dbReference type="AlphaFoldDB" id="A0A1J0ET97"/>
<proteinExistence type="predicted"/>
<evidence type="ECO:0000313" key="2">
    <source>
        <dbReference type="Proteomes" id="UP000182567"/>
    </source>
</evidence>
<dbReference type="OrthoDB" id="6884976at2"/>
<sequence length="159" mass="17026">MKATRIGFTVYGGSGALKFEPTVTEAGDPTLLIEAANGEPNKYQWDDKIIFQVTTRELPALLASIFGWTPTFTAANHGSGNKSLMLENQSASGRIFCRVSEGGKRVAVPIGPADAFSIGRLGLSQLALYSKCPVHDALEILRLTTGRLLHNQAKATPPI</sequence>
<evidence type="ECO:0000313" key="1">
    <source>
        <dbReference type="EMBL" id="APC19386.1"/>
    </source>
</evidence>
<protein>
    <submittedName>
        <fullName evidence="1">Uncharacterized protein</fullName>
    </submittedName>
</protein>
<gene>
    <name evidence="1" type="ORF">BLL42_26970</name>
</gene>
<dbReference type="Proteomes" id="UP000182567">
    <property type="component" value="Plasmid unnamed1"/>
</dbReference>
<organism evidence="1 2">
    <name type="scientific">Pseudomonas frederiksbergensis</name>
    <dbReference type="NCBI Taxonomy" id="104087"/>
    <lineage>
        <taxon>Bacteria</taxon>
        <taxon>Pseudomonadati</taxon>
        <taxon>Pseudomonadota</taxon>
        <taxon>Gammaproteobacteria</taxon>
        <taxon>Pseudomonadales</taxon>
        <taxon>Pseudomonadaceae</taxon>
        <taxon>Pseudomonas</taxon>
    </lineage>
</organism>